<keyword evidence="1" id="KW-0472">Membrane</keyword>
<name>A0A7W6LUP6_9SPHN</name>
<dbReference type="AlphaFoldDB" id="A0A7W6LUP6"/>
<sequence length="94" mass="10514">MQNSTQSHPDSEKTRRKALRHEMRMVAVRPRRWGLWLLTLGALLLILPSAFGVHSLMGWSPMLLGLVACAASLPLLVAGAVLRRRYLKGQLARD</sequence>
<feature type="transmembrane region" description="Helical" evidence="1">
    <location>
        <begin position="62"/>
        <end position="82"/>
    </location>
</feature>
<evidence type="ECO:0000313" key="2">
    <source>
        <dbReference type="EMBL" id="MBB4150815.1"/>
    </source>
</evidence>
<keyword evidence="3" id="KW-1185">Reference proteome</keyword>
<comment type="caution">
    <text evidence="2">The sequence shown here is derived from an EMBL/GenBank/DDBJ whole genome shotgun (WGS) entry which is preliminary data.</text>
</comment>
<protein>
    <submittedName>
        <fullName evidence="2">Uncharacterized protein</fullName>
    </submittedName>
</protein>
<reference evidence="2 3" key="1">
    <citation type="submission" date="2020-08" db="EMBL/GenBank/DDBJ databases">
        <title>Genomic Encyclopedia of Type Strains, Phase IV (KMG-IV): sequencing the most valuable type-strain genomes for metagenomic binning, comparative biology and taxonomic classification.</title>
        <authorList>
            <person name="Goeker M."/>
        </authorList>
    </citation>
    <scope>NUCLEOTIDE SEQUENCE [LARGE SCALE GENOMIC DNA]</scope>
    <source>
        <strain evidence="2 3">DSM 19371</strain>
    </source>
</reference>
<accession>A0A7W6LUP6</accession>
<evidence type="ECO:0000256" key="1">
    <source>
        <dbReference type="SAM" id="Phobius"/>
    </source>
</evidence>
<proteinExistence type="predicted"/>
<dbReference type="Proteomes" id="UP000590524">
    <property type="component" value="Unassembled WGS sequence"/>
</dbReference>
<keyword evidence="1" id="KW-0812">Transmembrane</keyword>
<dbReference type="EMBL" id="JACIEU010000025">
    <property type="protein sequence ID" value="MBB4150815.1"/>
    <property type="molecule type" value="Genomic_DNA"/>
</dbReference>
<gene>
    <name evidence="2" type="ORF">GGQ90_004624</name>
</gene>
<evidence type="ECO:0000313" key="3">
    <source>
        <dbReference type="Proteomes" id="UP000590524"/>
    </source>
</evidence>
<keyword evidence="1" id="KW-1133">Transmembrane helix</keyword>
<organism evidence="2 3">
    <name type="scientific">Sphingobium scionense</name>
    <dbReference type="NCBI Taxonomy" id="1404341"/>
    <lineage>
        <taxon>Bacteria</taxon>
        <taxon>Pseudomonadati</taxon>
        <taxon>Pseudomonadota</taxon>
        <taxon>Alphaproteobacteria</taxon>
        <taxon>Sphingomonadales</taxon>
        <taxon>Sphingomonadaceae</taxon>
        <taxon>Sphingobium</taxon>
    </lineage>
</organism>